<evidence type="ECO:0000256" key="4">
    <source>
        <dbReference type="SAM" id="MobiDB-lite"/>
    </source>
</evidence>
<dbReference type="InterPro" id="IPR015943">
    <property type="entry name" value="WD40/YVTN_repeat-like_dom_sf"/>
</dbReference>
<evidence type="ECO:0000259" key="5">
    <source>
        <dbReference type="PROSITE" id="PS50181"/>
    </source>
</evidence>
<feature type="compositionally biased region" description="Basic and acidic residues" evidence="4">
    <location>
        <begin position="1177"/>
        <end position="1187"/>
    </location>
</feature>
<dbReference type="PROSITE" id="PS50294">
    <property type="entry name" value="WD_REPEATS_REGION"/>
    <property type="match status" value="1"/>
</dbReference>
<dbReference type="SUPFAM" id="SSF50978">
    <property type="entry name" value="WD40 repeat-like"/>
    <property type="match status" value="1"/>
</dbReference>
<dbReference type="InterPro" id="IPR019775">
    <property type="entry name" value="WD40_repeat_CS"/>
</dbReference>
<evidence type="ECO:0000256" key="2">
    <source>
        <dbReference type="ARBA" id="ARBA00022737"/>
    </source>
</evidence>
<accession>A0ABY7DJI0</accession>
<reference evidence="6" key="1">
    <citation type="submission" date="2022-11" db="EMBL/GenBank/DDBJ databases">
        <title>Centuries of genome instability and evolution in soft-shell clam transmissible cancer (bioRxiv).</title>
        <authorList>
            <person name="Hart S.F.M."/>
            <person name="Yonemitsu M.A."/>
            <person name="Giersch R.M."/>
            <person name="Beal B.F."/>
            <person name="Arriagada G."/>
            <person name="Davis B.W."/>
            <person name="Ostrander E.A."/>
            <person name="Goff S.P."/>
            <person name="Metzger M.J."/>
        </authorList>
    </citation>
    <scope>NUCLEOTIDE SEQUENCE</scope>
    <source>
        <strain evidence="6">MELC-2E11</strain>
        <tissue evidence="6">Siphon/mantle</tissue>
    </source>
</reference>
<dbReference type="Gene3D" id="2.130.10.10">
    <property type="entry name" value="YVTN repeat-like/Quinoprotein amine dehydrogenase"/>
    <property type="match status" value="1"/>
</dbReference>
<dbReference type="SUPFAM" id="SSF81383">
    <property type="entry name" value="F-box domain"/>
    <property type="match status" value="1"/>
</dbReference>
<feature type="compositionally biased region" description="Polar residues" evidence="4">
    <location>
        <begin position="1048"/>
        <end position="1058"/>
    </location>
</feature>
<name>A0ABY7DJI0_MYAAR</name>
<protein>
    <submittedName>
        <fullName evidence="6">FBW10-like protein</fullName>
    </submittedName>
</protein>
<keyword evidence="1 3" id="KW-0853">WD repeat</keyword>
<feature type="region of interest" description="Disordered" evidence="4">
    <location>
        <begin position="1174"/>
        <end position="1226"/>
    </location>
</feature>
<feature type="compositionally biased region" description="Polar residues" evidence="4">
    <location>
        <begin position="1201"/>
        <end position="1211"/>
    </location>
</feature>
<feature type="repeat" description="WD" evidence="3">
    <location>
        <begin position="699"/>
        <end position="729"/>
    </location>
</feature>
<evidence type="ECO:0000313" key="6">
    <source>
        <dbReference type="EMBL" id="WAQ97091.1"/>
    </source>
</evidence>
<dbReference type="SMART" id="SM00320">
    <property type="entry name" value="WD40"/>
    <property type="match status" value="5"/>
</dbReference>
<dbReference type="PROSITE" id="PS50181">
    <property type="entry name" value="FBOX"/>
    <property type="match status" value="1"/>
</dbReference>
<feature type="repeat" description="WD" evidence="3">
    <location>
        <begin position="620"/>
        <end position="659"/>
    </location>
</feature>
<feature type="compositionally biased region" description="Polar residues" evidence="4">
    <location>
        <begin position="954"/>
        <end position="966"/>
    </location>
</feature>
<dbReference type="InterPro" id="IPR036047">
    <property type="entry name" value="F-box-like_dom_sf"/>
</dbReference>
<dbReference type="InterPro" id="IPR051075">
    <property type="entry name" value="SCF_subunit_WD-repeat"/>
</dbReference>
<dbReference type="PROSITE" id="PS00678">
    <property type="entry name" value="WD_REPEATS_1"/>
    <property type="match status" value="2"/>
</dbReference>
<dbReference type="PANTHER" id="PTHR19872">
    <property type="entry name" value="UBIQUITIN LIGASE SPECIFICITY FACTOR/HREP PROTEIN"/>
    <property type="match status" value="1"/>
</dbReference>
<dbReference type="InterPro" id="IPR001680">
    <property type="entry name" value="WD40_rpt"/>
</dbReference>
<feature type="domain" description="F-box" evidence="5">
    <location>
        <begin position="253"/>
        <end position="307"/>
    </location>
</feature>
<dbReference type="Proteomes" id="UP001164746">
    <property type="component" value="Chromosome 2"/>
</dbReference>
<keyword evidence="7" id="KW-1185">Reference proteome</keyword>
<feature type="compositionally biased region" description="Basic and acidic residues" evidence="4">
    <location>
        <begin position="1059"/>
        <end position="1072"/>
    </location>
</feature>
<dbReference type="Pfam" id="PF00400">
    <property type="entry name" value="WD40"/>
    <property type="match status" value="4"/>
</dbReference>
<dbReference type="PROSITE" id="PS50082">
    <property type="entry name" value="WD_REPEATS_2"/>
    <property type="match status" value="3"/>
</dbReference>
<feature type="region of interest" description="Disordered" evidence="4">
    <location>
        <begin position="1048"/>
        <end position="1088"/>
    </location>
</feature>
<sequence length="1349" mass="152455">MMLEVCRYSDASSVVSSSCDEEDIMMKHSAPNLEVFEFNLGMAPQLRCTSTEKSTSCNECEACKLNSKVREVKQWFPRLGDHSRKRFMLGLIQRTHSAELLTQVVKLLQPVLYKDFTYSRSRTNPSLQTDAPTLSSDRALSQKAVNNYIISTWQWYAEMNYWSKSNLALVLLQMCEAHLLHTIGVQARTLLVSEVKAAEEFGGEPLPGYNLNGMIENDAGDDEYSDFAVESLDPAYMVIPTSAKAYAGVAKHVDLIRQLPVHISKAILSYLDKASMMNALLVSMCWRVLVEEVHRDTYVNQQLWEEVMLMQLLYDSSTSIKMALYPYGDIRLMDNYELARAYSWDVSSALKLVKVEMHMKLQEYNNQVLHVVQEHSADIGNYEKFHHDLFGRQNEADRRREAARLAPPVLPDIGAEEVDERILDQMKEKEVDQLDVLHPNLNMALPRIEQDGHHKKVQFSVKSTLKKSGSSAQSSNPLYAKDIDVLVPNVDHRTGHVIRTGDAVVKTTFKSEVNYETAYSGMSTRKVIMEERNVYCGPYNVLVLSDLDDPHRVVHTDGGKLIAVGSKDRKVRFIDNTSAREHKRMSKGEPGEDGELPVITGHAGSIRMWSVNTGHCLKIFRGHRDTVLIIRVLGDILISGSKDKSCKIWDLQTGKCQRSFRHRYPVNAVAMSTEVVISGCEGGKVKVWDLKSGNIIKVLSGHHESVTAIQFDLYHIVTGGRDGYALVWSAIGDHNRCLNALRHPKEVLCVEFTYLRCITGCADGRIRIWNIINGTCCRIMRGNSRSDPILGIIAIDNRITINTAVNLLVLNFEEVEWDYTLEEDKVPPLVQYSSYTDAPVRQQPYPYIRAQRMKRAGASNTKLLHKEESVEVTGRLPLPQMAYRATQLPHSAKTLSAKSLGSAKMIQSAPVESIISHRESRFKSATTLERGSSSVQRVPTSSSHSKPPLPSSSKCRPNTSKSGVSGYSVTIMEEAAEQDYEAEEWREPYRLRRRISWAFEHPLVPKTKDISLSETKALLRSQMRMKSESIVPPDFIYLTVNSIQNSLKPSEAGNNTERNMLDSRKVHLDTRLRQNRPSSSPSKIDPRSKAPVESLYFAHFKEKTQELDVMSELSEVRSVKSVKAGDEVPQTISKEIYSTKCQVKHLKTSPKVSVHPKHIRTTLPKGRLIRPISASVTRKEPEEEKQARPITAPHLRARPDTASSLPSNIASSMPGAQPHRRKQQNVSISNTEANIVPMLMYPPDMREKLATLLKEKRQLRHDDQLESASEMGLGKVSQYNDPMRTHVKFELRTHNQERDFIVKTEQLHHERQKRDDILQERKKRHLWTAKAKGRCVKSAPGGLGEGDGI</sequence>
<organism evidence="6 7">
    <name type="scientific">Mya arenaria</name>
    <name type="common">Soft-shell clam</name>
    <dbReference type="NCBI Taxonomy" id="6604"/>
    <lineage>
        <taxon>Eukaryota</taxon>
        <taxon>Metazoa</taxon>
        <taxon>Spiralia</taxon>
        <taxon>Lophotrochozoa</taxon>
        <taxon>Mollusca</taxon>
        <taxon>Bivalvia</taxon>
        <taxon>Autobranchia</taxon>
        <taxon>Heteroconchia</taxon>
        <taxon>Euheterodonta</taxon>
        <taxon>Imparidentia</taxon>
        <taxon>Neoheterodontei</taxon>
        <taxon>Myida</taxon>
        <taxon>Myoidea</taxon>
        <taxon>Myidae</taxon>
        <taxon>Mya</taxon>
    </lineage>
</organism>
<feature type="region of interest" description="Disordered" evidence="4">
    <location>
        <begin position="922"/>
        <end position="966"/>
    </location>
</feature>
<evidence type="ECO:0000313" key="7">
    <source>
        <dbReference type="Proteomes" id="UP001164746"/>
    </source>
</evidence>
<feature type="repeat" description="WD" evidence="3">
    <location>
        <begin position="659"/>
        <end position="698"/>
    </location>
</feature>
<dbReference type="Gene3D" id="1.20.1280.50">
    <property type="match status" value="1"/>
</dbReference>
<evidence type="ECO:0000256" key="1">
    <source>
        <dbReference type="ARBA" id="ARBA00022574"/>
    </source>
</evidence>
<evidence type="ECO:0000256" key="3">
    <source>
        <dbReference type="PROSITE-ProRule" id="PRU00221"/>
    </source>
</evidence>
<dbReference type="InterPro" id="IPR001810">
    <property type="entry name" value="F-box_dom"/>
</dbReference>
<dbReference type="CDD" id="cd00200">
    <property type="entry name" value="WD40"/>
    <property type="match status" value="1"/>
</dbReference>
<feature type="compositionally biased region" description="Low complexity" evidence="4">
    <location>
        <begin position="932"/>
        <end position="946"/>
    </location>
</feature>
<gene>
    <name evidence="6" type="ORF">MAR_029781</name>
</gene>
<dbReference type="PANTHER" id="PTHR19872:SF7">
    <property type="entry name" value="F-BOX AND WD REPEAT DOMAIN CONTAINING PROTEIN 10B-RELATED"/>
    <property type="match status" value="1"/>
</dbReference>
<dbReference type="EMBL" id="CP111013">
    <property type="protein sequence ID" value="WAQ97091.1"/>
    <property type="molecule type" value="Genomic_DNA"/>
</dbReference>
<dbReference type="InterPro" id="IPR036322">
    <property type="entry name" value="WD40_repeat_dom_sf"/>
</dbReference>
<proteinExistence type="predicted"/>
<keyword evidence="2" id="KW-0677">Repeat</keyword>